<keyword evidence="1" id="KW-1133">Transmembrane helix</keyword>
<keyword evidence="1 2" id="KW-0812">Transmembrane</keyword>
<feature type="transmembrane region" description="Helical" evidence="1">
    <location>
        <begin position="118"/>
        <end position="135"/>
    </location>
</feature>
<gene>
    <name evidence="2" type="ordered locus">MTR_5g094780</name>
</gene>
<feature type="transmembrane region" description="Helical" evidence="1">
    <location>
        <begin position="48"/>
        <end position="69"/>
    </location>
</feature>
<evidence type="ECO:0000256" key="1">
    <source>
        <dbReference type="SAM" id="Phobius"/>
    </source>
</evidence>
<keyword evidence="4" id="KW-1185">Reference proteome</keyword>
<protein>
    <submittedName>
        <fullName evidence="2">Transmembrane protein, putative</fullName>
    </submittedName>
</protein>
<reference evidence="2 4" key="2">
    <citation type="journal article" date="2014" name="BMC Genomics">
        <title>An improved genome release (version Mt4.0) for the model legume Medicago truncatula.</title>
        <authorList>
            <person name="Tang H."/>
            <person name="Krishnakumar V."/>
            <person name="Bidwell S."/>
            <person name="Rosen B."/>
            <person name="Chan A."/>
            <person name="Zhou S."/>
            <person name="Gentzbittel L."/>
            <person name="Childs K.L."/>
            <person name="Yandell M."/>
            <person name="Gundlach H."/>
            <person name="Mayer K.F."/>
            <person name="Schwartz D.C."/>
            <person name="Town C.D."/>
        </authorList>
    </citation>
    <scope>GENOME REANNOTATION</scope>
    <source>
        <strain evidence="3 4">cv. Jemalong A17</strain>
    </source>
</reference>
<keyword evidence="1" id="KW-0472">Membrane</keyword>
<sequence>MDFPEEQIDELERMVCINTQLSVATVFMKFASNVLSSSSDHSTMNENIVTFTMLPLTFFLSTTIFSLFLKDMINHINHHTLRLGMLLCVVGSVFGYFFFMTALYHYWFIQVGHNLEAITVPLFLLFTIMLVIHNYNKSKALWNGKHAKGAASKIVDDMKVLER</sequence>
<evidence type="ECO:0000313" key="3">
    <source>
        <dbReference type="EnsemblPlants" id="AET00684"/>
    </source>
</evidence>
<reference evidence="3" key="3">
    <citation type="submission" date="2015-04" db="UniProtKB">
        <authorList>
            <consortium name="EnsemblPlants"/>
        </authorList>
    </citation>
    <scope>IDENTIFICATION</scope>
    <source>
        <strain evidence="3">cv. Jemalong A17</strain>
    </source>
</reference>
<dbReference type="EnsemblPlants" id="AET00684">
    <property type="protein sequence ID" value="AET00684"/>
    <property type="gene ID" value="MTR_5g094780"/>
</dbReference>
<dbReference type="EMBL" id="CM001221">
    <property type="protein sequence ID" value="AET00684.1"/>
    <property type="molecule type" value="Genomic_DNA"/>
</dbReference>
<proteinExistence type="predicted"/>
<evidence type="ECO:0000313" key="2">
    <source>
        <dbReference type="EMBL" id="AET00684.1"/>
    </source>
</evidence>
<feature type="transmembrane region" description="Helical" evidence="1">
    <location>
        <begin position="81"/>
        <end position="106"/>
    </location>
</feature>
<name>G7K4G8_MEDTR</name>
<dbReference type="Proteomes" id="UP000002051">
    <property type="component" value="Chromosome 5"/>
</dbReference>
<accession>G7K4G8</accession>
<organism evidence="2 4">
    <name type="scientific">Medicago truncatula</name>
    <name type="common">Barrel medic</name>
    <name type="synonym">Medicago tribuloides</name>
    <dbReference type="NCBI Taxonomy" id="3880"/>
    <lineage>
        <taxon>Eukaryota</taxon>
        <taxon>Viridiplantae</taxon>
        <taxon>Streptophyta</taxon>
        <taxon>Embryophyta</taxon>
        <taxon>Tracheophyta</taxon>
        <taxon>Spermatophyta</taxon>
        <taxon>Magnoliopsida</taxon>
        <taxon>eudicotyledons</taxon>
        <taxon>Gunneridae</taxon>
        <taxon>Pentapetalae</taxon>
        <taxon>rosids</taxon>
        <taxon>fabids</taxon>
        <taxon>Fabales</taxon>
        <taxon>Fabaceae</taxon>
        <taxon>Papilionoideae</taxon>
        <taxon>50 kb inversion clade</taxon>
        <taxon>NPAAA clade</taxon>
        <taxon>Hologalegina</taxon>
        <taxon>IRL clade</taxon>
        <taxon>Trifolieae</taxon>
        <taxon>Medicago</taxon>
    </lineage>
</organism>
<evidence type="ECO:0000313" key="4">
    <source>
        <dbReference type="Proteomes" id="UP000002051"/>
    </source>
</evidence>
<reference evidence="2 4" key="1">
    <citation type="journal article" date="2011" name="Nature">
        <title>The Medicago genome provides insight into the evolution of rhizobial symbioses.</title>
        <authorList>
            <person name="Young N.D."/>
            <person name="Debelle F."/>
            <person name="Oldroyd G.E."/>
            <person name="Geurts R."/>
            <person name="Cannon S.B."/>
            <person name="Udvardi M.K."/>
            <person name="Benedito V.A."/>
            <person name="Mayer K.F."/>
            <person name="Gouzy J."/>
            <person name="Schoof H."/>
            <person name="Van de Peer Y."/>
            <person name="Proost S."/>
            <person name="Cook D.R."/>
            <person name="Meyers B.C."/>
            <person name="Spannagl M."/>
            <person name="Cheung F."/>
            <person name="De Mita S."/>
            <person name="Krishnakumar V."/>
            <person name="Gundlach H."/>
            <person name="Zhou S."/>
            <person name="Mudge J."/>
            <person name="Bharti A.K."/>
            <person name="Murray J.D."/>
            <person name="Naoumkina M.A."/>
            <person name="Rosen B."/>
            <person name="Silverstein K.A."/>
            <person name="Tang H."/>
            <person name="Rombauts S."/>
            <person name="Zhao P.X."/>
            <person name="Zhou P."/>
            <person name="Barbe V."/>
            <person name="Bardou P."/>
            <person name="Bechner M."/>
            <person name="Bellec A."/>
            <person name="Berger A."/>
            <person name="Berges H."/>
            <person name="Bidwell S."/>
            <person name="Bisseling T."/>
            <person name="Choisne N."/>
            <person name="Couloux A."/>
            <person name="Denny R."/>
            <person name="Deshpande S."/>
            <person name="Dai X."/>
            <person name="Doyle J.J."/>
            <person name="Dudez A.M."/>
            <person name="Farmer A.D."/>
            <person name="Fouteau S."/>
            <person name="Franken C."/>
            <person name="Gibelin C."/>
            <person name="Gish J."/>
            <person name="Goldstein S."/>
            <person name="Gonzalez A.J."/>
            <person name="Green P.J."/>
            <person name="Hallab A."/>
            <person name="Hartog M."/>
            <person name="Hua A."/>
            <person name="Humphray S.J."/>
            <person name="Jeong D.H."/>
            <person name="Jing Y."/>
            <person name="Jocker A."/>
            <person name="Kenton S.M."/>
            <person name="Kim D.J."/>
            <person name="Klee K."/>
            <person name="Lai H."/>
            <person name="Lang C."/>
            <person name="Lin S."/>
            <person name="Macmil S.L."/>
            <person name="Magdelenat G."/>
            <person name="Matthews L."/>
            <person name="McCorrison J."/>
            <person name="Monaghan E.L."/>
            <person name="Mun J.H."/>
            <person name="Najar F.Z."/>
            <person name="Nicholson C."/>
            <person name="Noirot C."/>
            <person name="O'Bleness M."/>
            <person name="Paule C.R."/>
            <person name="Poulain J."/>
            <person name="Prion F."/>
            <person name="Qin B."/>
            <person name="Qu C."/>
            <person name="Retzel E.F."/>
            <person name="Riddle C."/>
            <person name="Sallet E."/>
            <person name="Samain S."/>
            <person name="Samson N."/>
            <person name="Sanders I."/>
            <person name="Saurat O."/>
            <person name="Scarpelli C."/>
            <person name="Schiex T."/>
            <person name="Segurens B."/>
            <person name="Severin A.J."/>
            <person name="Sherrier D.J."/>
            <person name="Shi R."/>
            <person name="Sims S."/>
            <person name="Singer S.R."/>
            <person name="Sinharoy S."/>
            <person name="Sterck L."/>
            <person name="Viollet A."/>
            <person name="Wang B.B."/>
            <person name="Wang K."/>
            <person name="Wang M."/>
            <person name="Wang X."/>
            <person name="Warfsmann J."/>
            <person name="Weissenbach J."/>
            <person name="White D.D."/>
            <person name="White J.D."/>
            <person name="Wiley G.B."/>
            <person name="Wincker P."/>
            <person name="Xing Y."/>
            <person name="Yang L."/>
            <person name="Yao Z."/>
            <person name="Ying F."/>
            <person name="Zhai J."/>
            <person name="Zhou L."/>
            <person name="Zuber A."/>
            <person name="Denarie J."/>
            <person name="Dixon R.A."/>
            <person name="May G.D."/>
            <person name="Schwartz D.C."/>
            <person name="Rogers J."/>
            <person name="Quetier F."/>
            <person name="Town C.D."/>
            <person name="Roe B.A."/>
        </authorList>
    </citation>
    <scope>NUCLEOTIDE SEQUENCE [LARGE SCALE GENOMIC DNA]</scope>
    <source>
        <strain evidence="2">A17</strain>
        <strain evidence="3 4">cv. Jemalong A17</strain>
    </source>
</reference>
<dbReference type="AlphaFoldDB" id="G7K4G8"/>
<dbReference type="HOGENOM" id="CLU_1629550_0_0_1"/>
<dbReference type="PaxDb" id="3880-AET00684"/>